<keyword evidence="2" id="KW-0694">RNA-binding</keyword>
<feature type="compositionally biased region" description="Low complexity" evidence="3">
    <location>
        <begin position="689"/>
        <end position="706"/>
    </location>
</feature>
<feature type="compositionally biased region" description="Polar residues" evidence="3">
    <location>
        <begin position="1"/>
        <end position="14"/>
    </location>
</feature>
<accession>A0A5A7UYL7</accession>
<gene>
    <name evidence="5" type="ORF">E6C27_scaffold501G001270</name>
</gene>
<feature type="domain" description="K Homology" evidence="4">
    <location>
        <begin position="225"/>
        <end position="299"/>
    </location>
</feature>
<evidence type="ECO:0000313" key="6">
    <source>
        <dbReference type="Proteomes" id="UP000321393"/>
    </source>
</evidence>
<sequence length="842" mass="88522">MADEAQYSSANDTPSNKRKYDDQPPPRRPTGFSGPITSPSSDSAPSYNNVPPPMDEIQLAKQRAQEIASRLIISSGGVGAGAGPGVGADVKRPRVENGGGYDSYDKGFSSGPDLKPHMSNSAPSAIPISYGFQGSSKKIEIPNGRVGVIIGKGGETIKYLQLQSGAKIQVTRDMDADPNSTTRMVELMGTPDQIAKAEQLINDVLSEAESGGSGIVSRRLTGPSGSEQFVMKIPNNKVGLVIGKGGETIKSMQARTGARIQVIPLHLPPGDTSTERTLQIDGSSEQIESAKQLVNEVISEVYGIKCCFVVPLKELETLEYFSLDGGHKVLGLERGEIILQIKLLGNFLKSDYCIRKIPIGDMLAPLDISVYQSNITLIRVRVIGPLVTPTWNPFMLVFSQHCSAFVVVWFSLHPFTSNRERLSFCWSNSITHHPVRFGIFFPFTHMIVVLSSSYHALCMSGGYNQQGYQARPPSSWGPPGAPPMQQPNYGYGQQGGYSAPSSQYNMSQPPYQGYSQPASGGYASNWDQSTIPPNQPATQGSGYDYYGQQAPQQQQAAGGPGATGDNSGYSYGQPPASTYNQQGYSQDGYGGNYHAPQSSYGQPPTYDQQGYSSTTNYGNVANAAQDGLNSYGSQGDSSQTVPPAAQPSSVGQQGYTANQQPSPNPGSYPPPSQSGYGMTAPSQTGYGNQPAAQTAYGAAYGAPQTQKQPTNPPAYGQSTQSPSTPSGYGQPAGLPSGYSSSQPPASGYTQPDSASQRAPPSSYGTAAQPGFAPPPYGGVPPTNQSAYGQAPPPYGGSYGAGYPQPQYSSEGNAGGAARGGYDSASAAQAAPQSGVAKASPKS</sequence>
<feature type="compositionally biased region" description="Polar residues" evidence="3">
    <location>
        <begin position="595"/>
        <end position="619"/>
    </location>
</feature>
<dbReference type="PANTHER" id="PTHR10288">
    <property type="entry name" value="KH DOMAIN CONTAINING RNA BINDING PROTEIN"/>
    <property type="match status" value="1"/>
</dbReference>
<feature type="compositionally biased region" description="Pro residues" evidence="3">
    <location>
        <begin position="475"/>
        <end position="485"/>
    </location>
</feature>
<evidence type="ECO:0000313" key="5">
    <source>
        <dbReference type="EMBL" id="KAA0060992.1"/>
    </source>
</evidence>
<organism evidence="5 6">
    <name type="scientific">Cucumis melo var. makuwa</name>
    <name type="common">Oriental melon</name>
    <dbReference type="NCBI Taxonomy" id="1194695"/>
    <lineage>
        <taxon>Eukaryota</taxon>
        <taxon>Viridiplantae</taxon>
        <taxon>Streptophyta</taxon>
        <taxon>Embryophyta</taxon>
        <taxon>Tracheophyta</taxon>
        <taxon>Spermatophyta</taxon>
        <taxon>Magnoliopsida</taxon>
        <taxon>eudicotyledons</taxon>
        <taxon>Gunneridae</taxon>
        <taxon>Pentapetalae</taxon>
        <taxon>rosids</taxon>
        <taxon>fabids</taxon>
        <taxon>Cucurbitales</taxon>
        <taxon>Cucurbitaceae</taxon>
        <taxon>Benincaseae</taxon>
        <taxon>Cucumis</taxon>
    </lineage>
</organism>
<dbReference type="EMBL" id="SSTE01005103">
    <property type="protein sequence ID" value="KAA0060992.1"/>
    <property type="molecule type" value="Genomic_DNA"/>
</dbReference>
<name>A0A5A7UYL7_CUCMM</name>
<feature type="compositionally biased region" description="Polar residues" evidence="3">
    <location>
        <begin position="737"/>
        <end position="765"/>
    </location>
</feature>
<feature type="compositionally biased region" description="Low complexity" evidence="3">
    <location>
        <begin position="823"/>
        <end position="842"/>
    </location>
</feature>
<feature type="compositionally biased region" description="Polar residues" evidence="3">
    <location>
        <begin position="505"/>
        <end position="518"/>
    </location>
</feature>
<evidence type="ECO:0000256" key="1">
    <source>
        <dbReference type="ARBA" id="ARBA00022737"/>
    </source>
</evidence>
<feature type="compositionally biased region" description="Polar residues" evidence="3">
    <location>
        <begin position="525"/>
        <end position="541"/>
    </location>
</feature>
<feature type="compositionally biased region" description="Low complexity" evidence="3">
    <location>
        <begin position="486"/>
        <end position="504"/>
    </location>
</feature>
<dbReference type="SMART" id="SM00322">
    <property type="entry name" value="KH"/>
    <property type="match status" value="2"/>
</dbReference>
<comment type="caution">
    <text evidence="5">The sequence shown here is derived from an EMBL/GenBank/DDBJ whole genome shotgun (WGS) entry which is preliminary data.</text>
</comment>
<dbReference type="AlphaFoldDB" id="A0A5A7UYL7"/>
<dbReference type="InterPro" id="IPR004088">
    <property type="entry name" value="KH_dom_type_1"/>
</dbReference>
<keyword evidence="1" id="KW-0677">Repeat</keyword>
<feature type="compositionally biased region" description="Polar residues" evidence="3">
    <location>
        <begin position="564"/>
        <end position="585"/>
    </location>
</feature>
<dbReference type="STRING" id="1194695.A0A5A7UYL7"/>
<dbReference type="InterPro" id="IPR004087">
    <property type="entry name" value="KH_dom"/>
</dbReference>
<dbReference type="GO" id="GO:0003723">
    <property type="term" value="F:RNA binding"/>
    <property type="evidence" value="ECO:0007669"/>
    <property type="project" value="UniProtKB-UniRule"/>
</dbReference>
<evidence type="ECO:0000259" key="4">
    <source>
        <dbReference type="SMART" id="SM00322"/>
    </source>
</evidence>
<evidence type="ECO:0000256" key="2">
    <source>
        <dbReference type="PROSITE-ProRule" id="PRU00117"/>
    </source>
</evidence>
<feature type="domain" description="K Homology" evidence="4">
    <location>
        <begin position="133"/>
        <end position="206"/>
    </location>
</feature>
<dbReference type="OrthoDB" id="5204190at2759"/>
<feature type="region of interest" description="Disordered" evidence="3">
    <location>
        <begin position="82"/>
        <end position="101"/>
    </location>
</feature>
<evidence type="ECO:0000256" key="3">
    <source>
        <dbReference type="SAM" id="MobiDB-lite"/>
    </source>
</evidence>
<feature type="region of interest" description="Disordered" evidence="3">
    <location>
        <begin position="1"/>
        <end position="54"/>
    </location>
</feature>
<dbReference type="SUPFAM" id="SSF54791">
    <property type="entry name" value="Eukaryotic type KH-domain (KH-domain type I)"/>
    <property type="match status" value="2"/>
</dbReference>
<dbReference type="Pfam" id="PF00013">
    <property type="entry name" value="KH_1"/>
    <property type="match status" value="2"/>
</dbReference>
<dbReference type="Gene3D" id="3.30.1370.10">
    <property type="entry name" value="K Homology domain, type 1"/>
    <property type="match status" value="2"/>
</dbReference>
<reference evidence="5 6" key="1">
    <citation type="submission" date="2019-08" db="EMBL/GenBank/DDBJ databases">
        <title>Draft genome sequences of two oriental melons (Cucumis melo L. var makuwa).</title>
        <authorList>
            <person name="Kwon S.-Y."/>
        </authorList>
    </citation>
    <scope>NUCLEOTIDE SEQUENCE [LARGE SCALE GENOMIC DNA]</scope>
    <source>
        <strain evidence="6">cv. SW 3</strain>
        <tissue evidence="5">Leaf</tissue>
    </source>
</reference>
<dbReference type="PROSITE" id="PS50084">
    <property type="entry name" value="KH_TYPE_1"/>
    <property type="match status" value="2"/>
</dbReference>
<proteinExistence type="predicted"/>
<feature type="compositionally biased region" description="Pro residues" evidence="3">
    <location>
        <begin position="662"/>
        <end position="672"/>
    </location>
</feature>
<protein>
    <submittedName>
        <fullName evidence="5">Far upstream element-binding protein 1</fullName>
    </submittedName>
</protein>
<feature type="compositionally biased region" description="Polar residues" evidence="3">
    <location>
        <begin position="35"/>
        <end position="49"/>
    </location>
</feature>
<dbReference type="InterPro" id="IPR036612">
    <property type="entry name" value="KH_dom_type_1_sf"/>
</dbReference>
<dbReference type="Proteomes" id="UP000321393">
    <property type="component" value="Unassembled WGS sequence"/>
</dbReference>
<feature type="region of interest" description="Disordered" evidence="3">
    <location>
        <begin position="469"/>
        <end position="842"/>
    </location>
</feature>
<feature type="compositionally biased region" description="Low complexity" evidence="3">
    <location>
        <begin position="547"/>
        <end position="557"/>
    </location>
</feature>
<feature type="compositionally biased region" description="Polar residues" evidence="3">
    <location>
        <begin position="627"/>
        <end position="657"/>
    </location>
</feature>
<feature type="compositionally biased region" description="Polar residues" evidence="3">
    <location>
        <begin position="716"/>
        <end position="727"/>
    </location>
</feature>